<dbReference type="eggNOG" id="ENOG5032ZJW">
    <property type="taxonomic scope" value="Bacteria"/>
</dbReference>
<organism evidence="3 4">
    <name type="scientific">Pseudomonas knackmussii (strain DSM 6978 / CCUG 54928 / LMG 23759 / B13)</name>
    <dbReference type="NCBI Taxonomy" id="1301098"/>
    <lineage>
        <taxon>Bacteria</taxon>
        <taxon>Pseudomonadati</taxon>
        <taxon>Pseudomonadota</taxon>
        <taxon>Gammaproteobacteria</taxon>
        <taxon>Pseudomonadales</taxon>
        <taxon>Pseudomonadaceae</taxon>
        <taxon>Pseudomonas</taxon>
    </lineage>
</organism>
<evidence type="ECO:0000313" key="3">
    <source>
        <dbReference type="EMBL" id="CDF86512.1"/>
    </source>
</evidence>
<evidence type="ECO:0000256" key="1">
    <source>
        <dbReference type="SAM" id="Phobius"/>
    </source>
</evidence>
<dbReference type="InterPro" id="IPR049220">
    <property type="entry name" value="DUF6868"/>
</dbReference>
<evidence type="ECO:0000313" key="4">
    <source>
        <dbReference type="Proteomes" id="UP000025241"/>
    </source>
</evidence>
<keyword evidence="1" id="KW-0472">Membrane</keyword>
<accession>A0A024HPQ8</accession>
<dbReference type="HOGENOM" id="CLU_180528_0_0_6"/>
<dbReference type="KEGG" id="pkc:PKB_5199"/>
<evidence type="ECO:0000259" key="2">
    <source>
        <dbReference type="Pfam" id="PF21742"/>
    </source>
</evidence>
<feature type="transmembrane region" description="Helical" evidence="1">
    <location>
        <begin position="12"/>
        <end position="35"/>
    </location>
</feature>
<dbReference type="RefSeq" id="WP_043257801.1">
    <property type="nucleotide sequence ID" value="NZ_HG322950.1"/>
</dbReference>
<dbReference type="PATRIC" id="fig|1301098.3.peg.5177"/>
<dbReference type="AlphaFoldDB" id="A0A024HPQ8"/>
<dbReference type="EMBL" id="HG322950">
    <property type="protein sequence ID" value="CDF86512.1"/>
    <property type="molecule type" value="Genomic_DNA"/>
</dbReference>
<keyword evidence="1" id="KW-0812">Transmembrane</keyword>
<feature type="transmembrane region" description="Helical" evidence="1">
    <location>
        <begin position="55"/>
        <end position="78"/>
    </location>
</feature>
<dbReference type="OrthoDB" id="5472096at2"/>
<keyword evidence="4" id="KW-1185">Reference proteome</keyword>
<keyword evidence="1" id="KW-1133">Transmembrane helix</keyword>
<proteinExistence type="predicted"/>
<dbReference type="Proteomes" id="UP000025241">
    <property type="component" value="Chromosome I"/>
</dbReference>
<dbReference type="Pfam" id="PF21742">
    <property type="entry name" value="DUF6868"/>
    <property type="match status" value="1"/>
</dbReference>
<sequence>MPFHDHREILLWYLLLNYAVLLLWFAVFCFAHDWLYRLHSQWFRLSPETFDALHYAGMAIYKIGVLLFVLVPLLALWITGA</sequence>
<reference evidence="3 4" key="2">
    <citation type="submission" date="2014-05" db="EMBL/GenBank/DDBJ databases">
        <title>Genome sequence of the 3-chlorobenzoate degrading bacterium Pseudomonas knackmussii B13 shows multiple evidence for horizontal gene transfer.</title>
        <authorList>
            <person name="Miyazaki R."/>
            <person name="Bertelli C."/>
            <person name="Falquet L."/>
            <person name="Robinson-Rechavi M."/>
            <person name="Gharib W."/>
            <person name="Roy S."/>
            <person name="Van der Meer J.R."/>
        </authorList>
    </citation>
    <scope>NUCLEOTIDE SEQUENCE [LARGE SCALE GENOMIC DNA]</scope>
    <source>
        <strain evidence="3 4">B13</strain>
    </source>
</reference>
<gene>
    <name evidence="3" type="ORF">PKB_5199</name>
</gene>
<protein>
    <submittedName>
        <fullName evidence="3">Hypothetical membrane protein</fullName>
    </submittedName>
</protein>
<reference evidence="3 4" key="1">
    <citation type="submission" date="2013-03" db="EMBL/GenBank/DDBJ databases">
        <authorList>
            <person name="Linke B."/>
        </authorList>
    </citation>
    <scope>NUCLEOTIDE SEQUENCE [LARGE SCALE GENOMIC DNA]</scope>
    <source>
        <strain evidence="3 4">B13</strain>
    </source>
</reference>
<name>A0A024HPQ8_PSEKB</name>
<feature type="domain" description="DUF6868" evidence="2">
    <location>
        <begin position="6"/>
        <end position="78"/>
    </location>
</feature>